<dbReference type="CDD" id="cd00757">
    <property type="entry name" value="ThiF_MoeB_HesA_family"/>
    <property type="match status" value="1"/>
</dbReference>
<dbReference type="Pfam" id="PF00581">
    <property type="entry name" value="Rhodanese"/>
    <property type="match status" value="1"/>
</dbReference>
<dbReference type="CDD" id="cd00158">
    <property type="entry name" value="RHOD"/>
    <property type="match status" value="1"/>
</dbReference>
<accession>A0ABM7VKJ1</accession>
<dbReference type="InterPro" id="IPR001763">
    <property type="entry name" value="Rhodanese-like_dom"/>
</dbReference>
<dbReference type="Pfam" id="PF00899">
    <property type="entry name" value="ThiF"/>
    <property type="match status" value="1"/>
</dbReference>
<dbReference type="Proteomes" id="UP001354989">
    <property type="component" value="Plasmid pPP3"/>
</dbReference>
<reference evidence="2 3" key="1">
    <citation type="submission" date="2021-12" db="EMBL/GenBank/DDBJ databases">
        <title>Genome sequencing of bacteria with rrn-lacking chromosome and rrn-plasmid.</title>
        <authorList>
            <person name="Anda M."/>
            <person name="Iwasaki W."/>
        </authorList>
    </citation>
    <scope>NUCLEOTIDE SEQUENCE [LARGE SCALE GENOMIC DNA]</scope>
    <source>
        <strain evidence="2 3">NBRC 101262</strain>
        <plasmid evidence="2 3">pPP3</plasmid>
    </source>
</reference>
<evidence type="ECO:0000313" key="3">
    <source>
        <dbReference type="Proteomes" id="UP001354989"/>
    </source>
</evidence>
<dbReference type="PROSITE" id="PS50206">
    <property type="entry name" value="RHODANESE_3"/>
    <property type="match status" value="1"/>
</dbReference>
<dbReference type="SUPFAM" id="SSF52821">
    <property type="entry name" value="Rhodanese/Cell cycle control phosphatase"/>
    <property type="match status" value="1"/>
</dbReference>
<organism evidence="2 3">
    <name type="scientific">Persicobacter psychrovividus</name>
    <dbReference type="NCBI Taxonomy" id="387638"/>
    <lineage>
        <taxon>Bacteria</taxon>
        <taxon>Pseudomonadati</taxon>
        <taxon>Bacteroidota</taxon>
        <taxon>Cytophagia</taxon>
        <taxon>Cytophagales</taxon>
        <taxon>Persicobacteraceae</taxon>
        <taxon>Persicobacter</taxon>
    </lineage>
</organism>
<dbReference type="EMBL" id="AP025295">
    <property type="protein sequence ID" value="BDD01522.1"/>
    <property type="molecule type" value="Genomic_DNA"/>
</dbReference>
<protein>
    <submittedName>
        <fullName evidence="2">Molybdenum cofactor biosynthesis protein MoeB</fullName>
    </submittedName>
</protein>
<dbReference type="InterPro" id="IPR036873">
    <property type="entry name" value="Rhodanese-like_dom_sf"/>
</dbReference>
<keyword evidence="3" id="KW-1185">Reference proteome</keyword>
<dbReference type="PANTHER" id="PTHR10953">
    <property type="entry name" value="UBIQUITIN-ACTIVATING ENZYME E1"/>
    <property type="match status" value="1"/>
</dbReference>
<name>A0ABM7VKJ1_9BACT</name>
<sequence length="373" mass="41695">MTNIGLINPKQKHLFSMKETIPTRYSRQTILPQIKKEGQLQLMAAKVLVIGAGGLGSPVLTYLAAMGIGHIGVVEFDLVDETNLNRQFIYRAADKGKKKVDAAKKILTEQNPLVNWEFHDLYINRDNVIELIMPYDIVVDGSDNFDTRYLLNDACILADKVLVSGAIHQFHGQVSVFNYQQGPTYRCIFPQQPEAQSAPNCAEAGIMGATAGVIGSLQAMEVVKVICGIGEVLSGKLLLIDLLHHDQQLIQFKLNPENRTVKSLPFPKEERCFIPAEGDQFEDSPANWKTKYPEGILLDIREDYEQEEFPVEGSHHVPLSTLPDYFKNNQTKSPMLVFCQNGIKSKTACLWIKENYPSLTVSELAGGIDKYQN</sequence>
<dbReference type="Gene3D" id="3.40.50.720">
    <property type="entry name" value="NAD(P)-binding Rossmann-like Domain"/>
    <property type="match status" value="1"/>
</dbReference>
<proteinExistence type="predicted"/>
<keyword evidence="2" id="KW-0614">Plasmid</keyword>
<feature type="domain" description="Rhodanese" evidence="1">
    <location>
        <begin position="291"/>
        <end position="373"/>
    </location>
</feature>
<geneLocation type="plasmid" evidence="2 3">
    <name>pPP3</name>
</geneLocation>
<evidence type="ECO:0000313" key="2">
    <source>
        <dbReference type="EMBL" id="BDD01522.1"/>
    </source>
</evidence>
<dbReference type="InterPro" id="IPR035985">
    <property type="entry name" value="Ubiquitin-activating_enz"/>
</dbReference>
<evidence type="ECO:0000259" key="1">
    <source>
        <dbReference type="PROSITE" id="PS50206"/>
    </source>
</evidence>
<dbReference type="Gene3D" id="3.40.250.10">
    <property type="entry name" value="Rhodanese-like domain"/>
    <property type="match status" value="1"/>
</dbReference>
<dbReference type="InterPro" id="IPR000594">
    <property type="entry name" value="ThiF_NAD_FAD-bd"/>
</dbReference>
<gene>
    <name evidence="2" type="ORF">PEPS_38020</name>
</gene>
<dbReference type="SUPFAM" id="SSF69572">
    <property type="entry name" value="Activating enzymes of the ubiquitin-like proteins"/>
    <property type="match status" value="1"/>
</dbReference>
<dbReference type="PANTHER" id="PTHR10953:SF102">
    <property type="entry name" value="ADENYLYLTRANSFERASE AND SULFURTRANSFERASE MOCS3"/>
    <property type="match status" value="1"/>
</dbReference>
<dbReference type="InterPro" id="IPR045886">
    <property type="entry name" value="ThiF/MoeB/HesA"/>
</dbReference>